<dbReference type="SMART" id="SM00823">
    <property type="entry name" value="PKS_PP"/>
    <property type="match status" value="1"/>
</dbReference>
<dbReference type="InterPro" id="IPR020806">
    <property type="entry name" value="PKS_PP-bd"/>
</dbReference>
<reference evidence="4" key="1">
    <citation type="submission" date="2016-12" db="EMBL/GenBank/DDBJ databases">
        <title>Genome sequence of Streptomyces antioxidans MUSC 164.</title>
        <authorList>
            <person name="Lee L.-H."/>
            <person name="Ser H.-L."/>
        </authorList>
    </citation>
    <scope>NUCLEOTIDE SEQUENCE [LARGE SCALE GENOMIC DNA]</scope>
    <source>
        <strain evidence="4">MUSC 164</strain>
    </source>
</reference>
<evidence type="ECO:0000313" key="5">
    <source>
        <dbReference type="Proteomes" id="UP000033615"/>
    </source>
</evidence>
<feature type="non-terminal residue" evidence="4">
    <location>
        <position position="1"/>
    </location>
</feature>
<dbReference type="PROSITE" id="PS50075">
    <property type="entry name" value="CARRIER"/>
    <property type="match status" value="1"/>
</dbReference>
<comment type="caution">
    <text evidence="4">The sequence shown here is derived from an EMBL/GenBank/DDBJ whole genome shotgun (WGS) entry which is preliminary data.</text>
</comment>
<name>A0A1V4CLH2_9ACTN</name>
<dbReference type="GO" id="GO:0017000">
    <property type="term" value="P:antibiotic biosynthetic process"/>
    <property type="evidence" value="ECO:0007669"/>
    <property type="project" value="UniProtKB-ARBA"/>
</dbReference>
<gene>
    <name evidence="4" type="ORF">VT50_0238075</name>
</gene>
<dbReference type="InterPro" id="IPR009081">
    <property type="entry name" value="PP-bd_ACP"/>
</dbReference>
<sequence>SLTAVELRNRLGRATGLDLPTTLVFDRPTPQELARHLGEELLGGPLGWADLMSDVDGLSDALAAATVTEAERAQLTVRLRMLMSRWNGDADDPDSGAEPATDEELFDFIDKDLGVS</sequence>
<evidence type="ECO:0000256" key="1">
    <source>
        <dbReference type="ARBA" id="ARBA00022450"/>
    </source>
</evidence>
<keyword evidence="1" id="KW-0596">Phosphopantetheine</keyword>
<dbReference type="Gene3D" id="1.10.1200.10">
    <property type="entry name" value="ACP-like"/>
    <property type="match status" value="1"/>
</dbReference>
<dbReference type="AlphaFoldDB" id="A0A1V4CLH2"/>
<protein>
    <recommendedName>
        <fullName evidence="3">Carrier domain-containing protein</fullName>
    </recommendedName>
</protein>
<dbReference type="SUPFAM" id="SSF47336">
    <property type="entry name" value="ACP-like"/>
    <property type="match status" value="1"/>
</dbReference>
<evidence type="ECO:0000256" key="2">
    <source>
        <dbReference type="ARBA" id="ARBA00022553"/>
    </source>
</evidence>
<organism evidence="4 5">
    <name type="scientific">Streptomyces antioxidans</name>
    <dbReference type="NCBI Taxonomy" id="1507734"/>
    <lineage>
        <taxon>Bacteria</taxon>
        <taxon>Bacillati</taxon>
        <taxon>Actinomycetota</taxon>
        <taxon>Actinomycetes</taxon>
        <taxon>Kitasatosporales</taxon>
        <taxon>Streptomycetaceae</taxon>
        <taxon>Streptomyces</taxon>
    </lineage>
</organism>
<evidence type="ECO:0000259" key="3">
    <source>
        <dbReference type="PROSITE" id="PS50075"/>
    </source>
</evidence>
<dbReference type="Pfam" id="PF00550">
    <property type="entry name" value="PP-binding"/>
    <property type="match status" value="1"/>
</dbReference>
<accession>A0A1V4CLH2</accession>
<dbReference type="RefSeq" id="WP_240529515.1">
    <property type="nucleotide sequence ID" value="NZ_LAKD02000277.1"/>
</dbReference>
<dbReference type="GO" id="GO:0031177">
    <property type="term" value="F:phosphopantetheine binding"/>
    <property type="evidence" value="ECO:0007669"/>
    <property type="project" value="InterPro"/>
</dbReference>
<proteinExistence type="predicted"/>
<dbReference type="Proteomes" id="UP000033615">
    <property type="component" value="Unassembled WGS sequence"/>
</dbReference>
<dbReference type="InterPro" id="IPR036736">
    <property type="entry name" value="ACP-like_sf"/>
</dbReference>
<dbReference type="EMBL" id="LAKD02000277">
    <property type="protein sequence ID" value="OPF65763.1"/>
    <property type="molecule type" value="Genomic_DNA"/>
</dbReference>
<keyword evidence="5" id="KW-1185">Reference proteome</keyword>
<keyword evidence="2" id="KW-0597">Phosphoprotein</keyword>
<evidence type="ECO:0000313" key="4">
    <source>
        <dbReference type="EMBL" id="OPF65763.1"/>
    </source>
</evidence>
<feature type="domain" description="Carrier" evidence="3">
    <location>
        <begin position="1"/>
        <end position="41"/>
    </location>
</feature>